<proteinExistence type="predicted"/>
<dbReference type="AlphaFoldDB" id="A0A2N5IWT9"/>
<dbReference type="EMBL" id="NMWT01000028">
    <property type="protein sequence ID" value="PLS26423.1"/>
    <property type="molecule type" value="Genomic_DNA"/>
</dbReference>
<sequence length="102" mass="11746">MSYSIKFDSQFNADYEWLARVHPELLDDLDDAILMLRENGELPEGYRPHVLGNSGGNYNGHWEFHLAGDIDVLVLYWKRAGRTVIRMVRIGTHADLFQGEVL</sequence>
<keyword evidence="3" id="KW-1185">Reference proteome</keyword>
<dbReference type="Gene3D" id="3.30.2310.20">
    <property type="entry name" value="RelE-like"/>
    <property type="match status" value="1"/>
</dbReference>
<dbReference type="Pfam" id="PF15738">
    <property type="entry name" value="YafQ_toxin"/>
    <property type="match status" value="1"/>
</dbReference>
<dbReference type="InterPro" id="IPR035093">
    <property type="entry name" value="RelE/ParE_toxin_dom_sf"/>
</dbReference>
<keyword evidence="1" id="KW-1277">Toxin-antitoxin system</keyword>
<reference evidence="2 3" key="1">
    <citation type="submission" date="2017-07" db="EMBL/GenBank/DDBJ databases">
        <title>Bifidobacterium novel species.</title>
        <authorList>
            <person name="Lugli G.A."/>
            <person name="Milani C."/>
            <person name="Duranti S."/>
            <person name="Mangifesta M."/>
        </authorList>
    </citation>
    <scope>NUCLEOTIDE SEQUENCE [LARGE SCALE GENOMIC DNA]</scope>
    <source>
        <strain evidence="2 3">77</strain>
    </source>
</reference>
<name>A0A2N5IWT9_9BIFI</name>
<accession>A0A2N5IWT9</accession>
<dbReference type="InterPro" id="IPR007712">
    <property type="entry name" value="RelE/ParE_toxin"/>
</dbReference>
<dbReference type="OrthoDB" id="7030467at2"/>
<evidence type="ECO:0000256" key="1">
    <source>
        <dbReference type="ARBA" id="ARBA00022649"/>
    </source>
</evidence>
<comment type="caution">
    <text evidence="2">The sequence shown here is derived from an EMBL/GenBank/DDBJ whole genome shotgun (WGS) entry which is preliminary data.</text>
</comment>
<dbReference type="InterPro" id="IPR004386">
    <property type="entry name" value="Toxin_YafQ-like"/>
</dbReference>
<dbReference type="RefSeq" id="WP_101623048.1">
    <property type="nucleotide sequence ID" value="NZ_NMWT01000028.1"/>
</dbReference>
<organism evidence="2 3">
    <name type="scientific">Bifidobacterium parmae</name>
    <dbReference type="NCBI Taxonomy" id="361854"/>
    <lineage>
        <taxon>Bacteria</taxon>
        <taxon>Bacillati</taxon>
        <taxon>Actinomycetota</taxon>
        <taxon>Actinomycetes</taxon>
        <taxon>Bifidobacteriales</taxon>
        <taxon>Bifidobacteriaceae</taxon>
        <taxon>Bifidobacterium</taxon>
    </lineage>
</organism>
<dbReference type="NCBIfam" id="TIGR02385">
    <property type="entry name" value="RelE_StbE"/>
    <property type="match status" value="1"/>
</dbReference>
<dbReference type="SUPFAM" id="SSF143011">
    <property type="entry name" value="RelE-like"/>
    <property type="match status" value="1"/>
</dbReference>
<evidence type="ECO:0000313" key="3">
    <source>
        <dbReference type="Proteomes" id="UP000235034"/>
    </source>
</evidence>
<gene>
    <name evidence="2" type="ORF">Uis4E_1998</name>
</gene>
<dbReference type="Proteomes" id="UP000235034">
    <property type="component" value="Unassembled WGS sequence"/>
</dbReference>
<protein>
    <submittedName>
        <fullName evidence="2">Addiction module toxin RelE</fullName>
    </submittedName>
</protein>
<evidence type="ECO:0000313" key="2">
    <source>
        <dbReference type="EMBL" id="PLS26423.1"/>
    </source>
</evidence>